<protein>
    <submittedName>
        <fullName evidence="1">Uncharacterized protein</fullName>
    </submittedName>
</protein>
<reference evidence="1 2" key="1">
    <citation type="submission" date="2021-03" db="EMBL/GenBank/DDBJ databases">
        <title>Flavobacterium Flabelliformis Sp. Nov. And Flavobacterium Geliluteum Sp. Nov., Two Novel Multidrug Resistant Psychrophilic Species Isolated From Antarctica.</title>
        <authorList>
            <person name="Kralova S."/>
            <person name="Busse H.J."/>
            <person name="Bezdicek M."/>
            <person name="Nykrynova M."/>
            <person name="Kroupova E."/>
            <person name="Krsek D."/>
            <person name="Sedlacek I."/>
        </authorList>
    </citation>
    <scope>NUCLEOTIDE SEQUENCE [LARGE SCALE GENOMIC DNA]</scope>
    <source>
        <strain evidence="1 2">P7388</strain>
    </source>
</reference>
<dbReference type="RefSeq" id="WP_210665490.1">
    <property type="nucleotide sequence ID" value="NZ_JAGFBV010000006.1"/>
</dbReference>
<dbReference type="Proteomes" id="UP000675047">
    <property type="component" value="Unassembled WGS sequence"/>
</dbReference>
<proteinExistence type="predicted"/>
<keyword evidence="2" id="KW-1185">Reference proteome</keyword>
<name>A0A940X917_9FLAO</name>
<sequence>MTERECILYLLNEIKYKLTELETHDFIEIDSEILDSFHKYEKMKMKIIIIDKEDLRFLKIEITQKRFIENYNNNNKNGASWILWGGNKKDIEKGINEAESSIDYIMEVYKDVYKFDLR</sequence>
<evidence type="ECO:0000313" key="2">
    <source>
        <dbReference type="Proteomes" id="UP000675047"/>
    </source>
</evidence>
<organism evidence="1 2">
    <name type="scientific">Flavobacterium geliluteum</name>
    <dbReference type="NCBI Taxonomy" id="2816120"/>
    <lineage>
        <taxon>Bacteria</taxon>
        <taxon>Pseudomonadati</taxon>
        <taxon>Bacteroidota</taxon>
        <taxon>Flavobacteriia</taxon>
        <taxon>Flavobacteriales</taxon>
        <taxon>Flavobacteriaceae</taxon>
        <taxon>Flavobacterium</taxon>
    </lineage>
</organism>
<gene>
    <name evidence="1" type="ORF">J3495_05080</name>
</gene>
<comment type="caution">
    <text evidence="1">The sequence shown here is derived from an EMBL/GenBank/DDBJ whole genome shotgun (WGS) entry which is preliminary data.</text>
</comment>
<accession>A0A940X917</accession>
<dbReference type="AlphaFoldDB" id="A0A940X917"/>
<evidence type="ECO:0000313" key="1">
    <source>
        <dbReference type="EMBL" id="MBP4137451.1"/>
    </source>
</evidence>
<dbReference type="EMBL" id="JAGFBV010000006">
    <property type="protein sequence ID" value="MBP4137451.1"/>
    <property type="molecule type" value="Genomic_DNA"/>
</dbReference>